<dbReference type="OrthoDB" id="425619at2759"/>
<evidence type="ECO:0000313" key="2">
    <source>
        <dbReference type="Proteomes" id="UP000299102"/>
    </source>
</evidence>
<evidence type="ECO:0000313" key="1">
    <source>
        <dbReference type="EMBL" id="GBP11657.1"/>
    </source>
</evidence>
<keyword evidence="2" id="KW-1185">Reference proteome</keyword>
<reference evidence="1 2" key="1">
    <citation type="journal article" date="2019" name="Commun. Biol.">
        <title>The bagworm genome reveals a unique fibroin gene that provides high tensile strength.</title>
        <authorList>
            <person name="Kono N."/>
            <person name="Nakamura H."/>
            <person name="Ohtoshi R."/>
            <person name="Tomita M."/>
            <person name="Numata K."/>
            <person name="Arakawa K."/>
        </authorList>
    </citation>
    <scope>NUCLEOTIDE SEQUENCE [LARGE SCALE GENOMIC DNA]</scope>
</reference>
<gene>
    <name evidence="1" type="ORF">EVAR_77780_1</name>
</gene>
<proteinExistence type="predicted"/>
<accession>A0A4C1TE30</accession>
<protein>
    <submittedName>
        <fullName evidence="1">Uncharacterized protein</fullName>
    </submittedName>
</protein>
<dbReference type="AlphaFoldDB" id="A0A4C1TE30"/>
<name>A0A4C1TE30_EUMVA</name>
<organism evidence="1 2">
    <name type="scientific">Eumeta variegata</name>
    <name type="common">Bagworm moth</name>
    <name type="synonym">Eumeta japonica</name>
    <dbReference type="NCBI Taxonomy" id="151549"/>
    <lineage>
        <taxon>Eukaryota</taxon>
        <taxon>Metazoa</taxon>
        <taxon>Ecdysozoa</taxon>
        <taxon>Arthropoda</taxon>
        <taxon>Hexapoda</taxon>
        <taxon>Insecta</taxon>
        <taxon>Pterygota</taxon>
        <taxon>Neoptera</taxon>
        <taxon>Endopterygota</taxon>
        <taxon>Lepidoptera</taxon>
        <taxon>Glossata</taxon>
        <taxon>Ditrysia</taxon>
        <taxon>Tineoidea</taxon>
        <taxon>Psychidae</taxon>
        <taxon>Oiketicinae</taxon>
        <taxon>Eumeta</taxon>
    </lineage>
</organism>
<sequence>MNESNGKGNWSKVAEECRNRYNETNHSVTGFSPKYLLSGESTDLLPNELKERQLLTKSLEEDRKVALKSLGSASDYYSGTDLDSGFVSNIYNSLATIPTADDRPLCHDLQARRTANSHPHRTTAFGRKLALKI</sequence>
<dbReference type="EMBL" id="BGZK01000047">
    <property type="protein sequence ID" value="GBP11657.1"/>
    <property type="molecule type" value="Genomic_DNA"/>
</dbReference>
<dbReference type="Proteomes" id="UP000299102">
    <property type="component" value="Unassembled WGS sequence"/>
</dbReference>
<comment type="caution">
    <text evidence="1">The sequence shown here is derived from an EMBL/GenBank/DDBJ whole genome shotgun (WGS) entry which is preliminary data.</text>
</comment>